<dbReference type="Gene3D" id="3.10.350.10">
    <property type="entry name" value="LysM domain"/>
    <property type="match status" value="1"/>
</dbReference>
<dbReference type="InterPro" id="IPR036779">
    <property type="entry name" value="LysM_dom_sf"/>
</dbReference>
<dbReference type="PROSITE" id="PS51782">
    <property type="entry name" value="LYSM"/>
    <property type="match status" value="1"/>
</dbReference>
<dbReference type="RefSeq" id="WP_100211580.1">
    <property type="nucleotide sequence ID" value="NZ_CP138495.1"/>
</dbReference>
<dbReference type="OrthoDB" id="1246696at2"/>
<evidence type="ECO:0000313" key="2">
    <source>
        <dbReference type="EMBL" id="SFZ83981.1"/>
    </source>
</evidence>
<name>A0A2H1ECW0_9FLAO</name>
<sequence length="382" mass="44568">MSAKYRTYKIQQGDTLNSIAEKLEVAPEELKKFHNSKSSFNNVLPFSGIPAHLTEIIIPTIGFGLEDGKEVWLGKGTPIRVNRLQYNGDLFCAPFTGNWSYGIVKTIKNGEKTTTITYTVNLNYYLTDGIRYVSVDMVSDTFVNDKKPDLIVDELALACTKTLYPILFKINTDGTLNSIENHAAIMERWLLSKKQLSRYYKGNTVKEYLHHFEKVIKEAPLLLHYLQNDWFFHFYFDAIYHGYRNYIMEYTKKIPLIPFTAKVAYQVTQVLHPYLENNYIRIQSKGHCTDKRSHNDLENGYYFPTDPLQSSTVKGNYRAVYMLHRKTSRIKYLYIESTLKLSKEKHMTISISEIENTIPKENLRHPKEIKSARKSPWWQQII</sequence>
<evidence type="ECO:0000313" key="3">
    <source>
        <dbReference type="Proteomes" id="UP000231564"/>
    </source>
</evidence>
<feature type="domain" description="LysM" evidence="1">
    <location>
        <begin position="6"/>
        <end position="51"/>
    </location>
</feature>
<dbReference type="STRING" id="1349785.GCA_000509405_00154"/>
<dbReference type="CDD" id="cd00118">
    <property type="entry name" value="LysM"/>
    <property type="match status" value="1"/>
</dbReference>
<dbReference type="GeneID" id="47723894"/>
<dbReference type="EMBL" id="LT634361">
    <property type="protein sequence ID" value="SFZ83981.1"/>
    <property type="molecule type" value="Genomic_DNA"/>
</dbReference>
<reference evidence="2 3" key="1">
    <citation type="submission" date="2016-11" db="EMBL/GenBank/DDBJ databases">
        <authorList>
            <person name="Jaros S."/>
            <person name="Januszkiewicz K."/>
            <person name="Wedrychowicz H."/>
        </authorList>
    </citation>
    <scope>NUCLEOTIDE SEQUENCE [LARGE SCALE GENOMIC DNA]</scope>
    <source>
        <strain evidence="2">NCIMB 2154T</strain>
    </source>
</reference>
<protein>
    <recommendedName>
        <fullName evidence="1">LysM domain-containing protein</fullName>
    </recommendedName>
</protein>
<dbReference type="InterPro" id="IPR018392">
    <property type="entry name" value="LysM"/>
</dbReference>
<keyword evidence="3" id="KW-1185">Reference proteome</keyword>
<accession>A0A2H1ECW0</accession>
<proteinExistence type="predicted"/>
<organism evidence="2 3">
    <name type="scientific">Tenacibaculum maritimum NCIMB 2154</name>
    <dbReference type="NCBI Taxonomy" id="1349785"/>
    <lineage>
        <taxon>Bacteria</taxon>
        <taxon>Pseudomonadati</taxon>
        <taxon>Bacteroidota</taxon>
        <taxon>Flavobacteriia</taxon>
        <taxon>Flavobacteriales</taxon>
        <taxon>Flavobacteriaceae</taxon>
        <taxon>Tenacibaculum</taxon>
    </lineage>
</organism>
<gene>
    <name evidence="2" type="ORF">MARIT_2422</name>
</gene>
<dbReference type="AlphaFoldDB" id="A0A2H1ECW0"/>
<evidence type="ECO:0000259" key="1">
    <source>
        <dbReference type="PROSITE" id="PS51782"/>
    </source>
</evidence>
<dbReference type="Proteomes" id="UP000231564">
    <property type="component" value="Chromosome MARIT"/>
</dbReference>
<dbReference type="KEGG" id="tmar:MARIT_2422"/>